<keyword evidence="5 15" id="KW-0732">Signal</keyword>
<dbReference type="Gene3D" id="3.30.430.20">
    <property type="entry name" value="Gnk2 domain, C-X8-C-X2-C motif"/>
    <property type="match status" value="1"/>
</dbReference>
<dbReference type="AlphaFoldDB" id="A0AAV1DJ65"/>
<comment type="similarity">
    <text evidence="14">Belongs to the cysteine-rich repeat secretory protein family. Plasmodesmata-located proteins (PDLD) subfamily.</text>
</comment>
<keyword evidence="18" id="KW-1185">Reference proteome</keyword>
<keyword evidence="8" id="KW-0611">Plant defense</keyword>
<sequence>MGCVNFRVIATILLVGFYHQTCFVESVPNTTVLITQCNNGVYANGDPFGISVAYVVDDLESATPFRQGYVYRNISPYPNAFAYGEANCNQSLNGLDCGTCLGAAKKAMLSSCVSRIGARSGLVDCSMRFSVYNILNE</sequence>
<dbReference type="EMBL" id="OX459122">
    <property type="protein sequence ID" value="CAI9107906.1"/>
    <property type="molecule type" value="Genomic_DNA"/>
</dbReference>
<protein>
    <submittedName>
        <fullName evidence="17">OLC1v1007388C1</fullName>
    </submittedName>
</protein>
<evidence type="ECO:0000256" key="7">
    <source>
        <dbReference type="ARBA" id="ARBA00022737"/>
    </source>
</evidence>
<feature type="chain" id="PRO_5043740523" evidence="15">
    <location>
        <begin position="27"/>
        <end position="137"/>
    </location>
</feature>
<dbReference type="PROSITE" id="PS51473">
    <property type="entry name" value="GNK2"/>
    <property type="match status" value="1"/>
</dbReference>
<evidence type="ECO:0000256" key="6">
    <source>
        <dbReference type="ARBA" id="ARBA00022734"/>
    </source>
</evidence>
<dbReference type="InterPro" id="IPR002902">
    <property type="entry name" value="GNK2"/>
</dbReference>
<evidence type="ECO:0000256" key="10">
    <source>
        <dbReference type="ARBA" id="ARBA00023022"/>
    </source>
</evidence>
<dbReference type="GO" id="GO:0031640">
    <property type="term" value="P:killing of cells of another organism"/>
    <property type="evidence" value="ECO:0007669"/>
    <property type="project" value="UniProtKB-KW"/>
</dbReference>
<dbReference type="PANTHER" id="PTHR32080">
    <property type="entry name" value="ANTIFUNGAL PROTEIN GINKBILOBIN-2-LIKE"/>
    <property type="match status" value="1"/>
</dbReference>
<evidence type="ECO:0000313" key="17">
    <source>
        <dbReference type="EMBL" id="CAI9107906.1"/>
    </source>
</evidence>
<dbReference type="GO" id="GO:0005537">
    <property type="term" value="F:D-mannose binding"/>
    <property type="evidence" value="ECO:0007669"/>
    <property type="project" value="UniProtKB-KW"/>
</dbReference>
<keyword evidence="7" id="KW-0677">Repeat</keyword>
<evidence type="ECO:0000256" key="14">
    <source>
        <dbReference type="ARBA" id="ARBA00038393"/>
    </source>
</evidence>
<evidence type="ECO:0000256" key="15">
    <source>
        <dbReference type="SAM" id="SignalP"/>
    </source>
</evidence>
<feature type="domain" description="Gnk2-homologous" evidence="16">
    <location>
        <begin position="30"/>
        <end position="134"/>
    </location>
</feature>
<dbReference type="GO" id="GO:0050832">
    <property type="term" value="P:defense response to fungus"/>
    <property type="evidence" value="ECO:0007669"/>
    <property type="project" value="UniProtKB-KW"/>
</dbReference>
<dbReference type="Proteomes" id="UP001161247">
    <property type="component" value="Chromosome 5"/>
</dbReference>
<evidence type="ECO:0000256" key="13">
    <source>
        <dbReference type="ARBA" id="ARBA00024184"/>
    </source>
</evidence>
<reference evidence="17" key="1">
    <citation type="submission" date="2023-03" db="EMBL/GenBank/DDBJ databases">
        <authorList>
            <person name="Julca I."/>
        </authorList>
    </citation>
    <scope>NUCLEOTIDE SEQUENCE</scope>
</reference>
<dbReference type="GO" id="GO:0009506">
    <property type="term" value="C:plasmodesma"/>
    <property type="evidence" value="ECO:0007669"/>
    <property type="project" value="UniProtKB-SubCell"/>
</dbReference>
<accession>A0AAV1DJ65</accession>
<comment type="subcellular location">
    <subcellularLocation>
        <location evidence="13">Cell junction</location>
        <location evidence="13">Plasmodesma</location>
    </subcellularLocation>
    <subcellularLocation>
        <location evidence="1">Cell membrane</location>
        <topology evidence="1">Single-pass type I membrane protein</topology>
    </subcellularLocation>
</comment>
<evidence type="ECO:0000256" key="8">
    <source>
        <dbReference type="ARBA" id="ARBA00022821"/>
    </source>
</evidence>
<evidence type="ECO:0000256" key="9">
    <source>
        <dbReference type="ARBA" id="ARBA00022949"/>
    </source>
</evidence>
<gene>
    <name evidence="17" type="ORF">OLC1_LOCUS16099</name>
</gene>
<keyword evidence="12" id="KW-1015">Disulfide bond</keyword>
<dbReference type="CDD" id="cd23509">
    <property type="entry name" value="Gnk2-like"/>
    <property type="match status" value="1"/>
</dbReference>
<keyword evidence="6" id="KW-0430">Lectin</keyword>
<keyword evidence="2" id="KW-0929">Antimicrobial</keyword>
<keyword evidence="9" id="KW-0965">Cell junction</keyword>
<name>A0AAV1DJ65_OLDCO</name>
<keyword evidence="3" id="KW-0295">Fungicide</keyword>
<organism evidence="17 18">
    <name type="scientific">Oldenlandia corymbosa var. corymbosa</name>
    <dbReference type="NCBI Taxonomy" id="529605"/>
    <lineage>
        <taxon>Eukaryota</taxon>
        <taxon>Viridiplantae</taxon>
        <taxon>Streptophyta</taxon>
        <taxon>Embryophyta</taxon>
        <taxon>Tracheophyta</taxon>
        <taxon>Spermatophyta</taxon>
        <taxon>Magnoliopsida</taxon>
        <taxon>eudicotyledons</taxon>
        <taxon>Gunneridae</taxon>
        <taxon>Pentapetalae</taxon>
        <taxon>asterids</taxon>
        <taxon>lamiids</taxon>
        <taxon>Gentianales</taxon>
        <taxon>Rubiaceae</taxon>
        <taxon>Rubioideae</taxon>
        <taxon>Spermacoceae</taxon>
        <taxon>Hedyotis-Oldenlandia complex</taxon>
        <taxon>Oldenlandia</taxon>
    </lineage>
</organism>
<dbReference type="GO" id="GO:0042742">
    <property type="term" value="P:defense response to bacterium"/>
    <property type="evidence" value="ECO:0007669"/>
    <property type="project" value="UniProtKB-KW"/>
</dbReference>
<evidence type="ECO:0000259" key="16">
    <source>
        <dbReference type="PROSITE" id="PS51473"/>
    </source>
</evidence>
<dbReference type="Pfam" id="PF01657">
    <property type="entry name" value="Stress-antifung"/>
    <property type="match status" value="1"/>
</dbReference>
<keyword evidence="11" id="KW-0465">Mannose-binding</keyword>
<evidence type="ECO:0000256" key="11">
    <source>
        <dbReference type="ARBA" id="ARBA00023035"/>
    </source>
</evidence>
<evidence type="ECO:0000313" key="18">
    <source>
        <dbReference type="Proteomes" id="UP001161247"/>
    </source>
</evidence>
<dbReference type="GO" id="GO:0005886">
    <property type="term" value="C:plasma membrane"/>
    <property type="evidence" value="ECO:0007669"/>
    <property type="project" value="UniProtKB-SubCell"/>
</dbReference>
<dbReference type="InterPro" id="IPR038408">
    <property type="entry name" value="GNK2_sf"/>
</dbReference>
<keyword evidence="10" id="KW-0044">Antibiotic</keyword>
<proteinExistence type="inferred from homology"/>
<evidence type="ECO:0000256" key="2">
    <source>
        <dbReference type="ARBA" id="ARBA00022529"/>
    </source>
</evidence>
<feature type="signal peptide" evidence="15">
    <location>
        <begin position="1"/>
        <end position="26"/>
    </location>
</feature>
<evidence type="ECO:0000256" key="3">
    <source>
        <dbReference type="ARBA" id="ARBA00022577"/>
    </source>
</evidence>
<evidence type="ECO:0000256" key="4">
    <source>
        <dbReference type="ARBA" id="ARBA00022581"/>
    </source>
</evidence>
<keyword evidence="4" id="KW-0945">Host-virus interaction</keyword>
<evidence type="ECO:0000256" key="5">
    <source>
        <dbReference type="ARBA" id="ARBA00022729"/>
    </source>
</evidence>
<dbReference type="InterPro" id="IPR051378">
    <property type="entry name" value="Cell2Cell_Antifungal"/>
</dbReference>
<dbReference type="PANTHER" id="PTHR32080:SF54">
    <property type="entry name" value="GNK2-HOMOLOGOUS DOMAIN-CONTAINING PROTEIN"/>
    <property type="match status" value="1"/>
</dbReference>
<evidence type="ECO:0000256" key="1">
    <source>
        <dbReference type="ARBA" id="ARBA00004251"/>
    </source>
</evidence>
<evidence type="ECO:0000256" key="12">
    <source>
        <dbReference type="ARBA" id="ARBA00023157"/>
    </source>
</evidence>